<evidence type="ECO:0000313" key="1">
    <source>
        <dbReference type="EMBL" id="MEM5405101.1"/>
    </source>
</evidence>
<evidence type="ECO:0000313" key="2">
    <source>
        <dbReference type="Proteomes" id="UP001392318"/>
    </source>
</evidence>
<proteinExistence type="predicted"/>
<dbReference type="EMBL" id="JAYMRU010000036">
    <property type="protein sequence ID" value="MEM5405101.1"/>
    <property type="molecule type" value="Genomic_DNA"/>
</dbReference>
<sequence length="224" mass="25341">MYRKRIGKHIVSFGVQALTRYKPAQEMRYRRKGENSYNNCLQCSKWRVAIRLSARPGGNRMAIRAAAQEAMCAPVLPSRHGGNRGRVLQTIRMTYDECDHSRSHCFVRSRAFLRAATPERNRFRFHPFQCKLAYVSFRSVAAGQSTWLTIASQSGPKQIVSGLQGHLRVGFVENAVLSGIVSHALREFEQAVPHVTLELQPMNTPEQLESIVAGRLHGGFYYHA</sequence>
<dbReference type="Proteomes" id="UP001392318">
    <property type="component" value="Unassembled WGS sequence"/>
</dbReference>
<reference evidence="1" key="1">
    <citation type="submission" date="2024-01" db="EMBL/GenBank/DDBJ databases">
        <title>The diversity of rhizobia nodulating Mimosa spp. in eleven states of Brazil covering several biomes is determined by host plant, location, and edaphic factors.</title>
        <authorList>
            <person name="Rouws L."/>
            <person name="Barauna A."/>
            <person name="Beukes C."/>
            <person name="De Faria S.M."/>
            <person name="Gross E."/>
            <person name="Dos Reis Junior F.B."/>
            <person name="Simon M."/>
            <person name="Maluk M."/>
            <person name="Odee D.W."/>
            <person name="Kenicer G."/>
            <person name="Young J.P.W."/>
            <person name="Reis V.M."/>
            <person name="Zilli J."/>
            <person name="James E.K."/>
        </authorList>
    </citation>
    <scope>NUCLEOTIDE SEQUENCE</scope>
    <source>
        <strain evidence="1">JPY452</strain>
    </source>
</reference>
<gene>
    <name evidence="1" type="ORF">VSR83_34690</name>
</gene>
<name>A0ACC6RTN6_9BURK</name>
<comment type="caution">
    <text evidence="1">The sequence shown here is derived from an EMBL/GenBank/DDBJ whole genome shotgun (WGS) entry which is preliminary data.</text>
</comment>
<organism evidence="1 2">
    <name type="scientific">Paraburkholderia unamae</name>
    <dbReference type="NCBI Taxonomy" id="219649"/>
    <lineage>
        <taxon>Bacteria</taxon>
        <taxon>Pseudomonadati</taxon>
        <taxon>Pseudomonadota</taxon>
        <taxon>Betaproteobacteria</taxon>
        <taxon>Burkholderiales</taxon>
        <taxon>Burkholderiaceae</taxon>
        <taxon>Paraburkholderia</taxon>
    </lineage>
</organism>
<accession>A0ACC6RTN6</accession>
<protein>
    <submittedName>
        <fullName evidence="1">LysR substrate-binding domain-containing protein</fullName>
    </submittedName>
</protein>
<keyword evidence="2" id="KW-1185">Reference proteome</keyword>